<keyword evidence="2" id="KW-1185">Reference proteome</keyword>
<evidence type="ECO:0000313" key="2">
    <source>
        <dbReference type="Proteomes" id="UP001153620"/>
    </source>
</evidence>
<proteinExistence type="predicted"/>
<sequence>MFSILFCECRVKKVFSVFKSRHKCRKFNISISKVIETTLKNSIK</sequence>
<name>A0A9N9RWX2_9DIPT</name>
<organism evidence="1 2">
    <name type="scientific">Chironomus riparius</name>
    <dbReference type="NCBI Taxonomy" id="315576"/>
    <lineage>
        <taxon>Eukaryota</taxon>
        <taxon>Metazoa</taxon>
        <taxon>Ecdysozoa</taxon>
        <taxon>Arthropoda</taxon>
        <taxon>Hexapoda</taxon>
        <taxon>Insecta</taxon>
        <taxon>Pterygota</taxon>
        <taxon>Neoptera</taxon>
        <taxon>Endopterygota</taxon>
        <taxon>Diptera</taxon>
        <taxon>Nematocera</taxon>
        <taxon>Chironomoidea</taxon>
        <taxon>Chironomidae</taxon>
        <taxon>Chironominae</taxon>
        <taxon>Chironomus</taxon>
    </lineage>
</organism>
<reference evidence="1" key="2">
    <citation type="submission" date="2022-10" db="EMBL/GenBank/DDBJ databases">
        <authorList>
            <consortium name="ENA_rothamsted_submissions"/>
            <consortium name="culmorum"/>
            <person name="King R."/>
        </authorList>
    </citation>
    <scope>NUCLEOTIDE SEQUENCE</scope>
</reference>
<protein>
    <submittedName>
        <fullName evidence="1">Uncharacterized protein</fullName>
    </submittedName>
</protein>
<reference evidence="1" key="1">
    <citation type="submission" date="2022-01" db="EMBL/GenBank/DDBJ databases">
        <authorList>
            <person name="King R."/>
        </authorList>
    </citation>
    <scope>NUCLEOTIDE SEQUENCE</scope>
</reference>
<dbReference type="Proteomes" id="UP001153620">
    <property type="component" value="Chromosome 2"/>
</dbReference>
<dbReference type="EMBL" id="OU895878">
    <property type="protein sequence ID" value="CAG9805390.1"/>
    <property type="molecule type" value="Genomic_DNA"/>
</dbReference>
<dbReference type="AlphaFoldDB" id="A0A9N9RWX2"/>
<gene>
    <name evidence="1" type="ORF">CHIRRI_LOCUS8262</name>
</gene>
<accession>A0A9N9RWX2</accession>
<evidence type="ECO:0000313" key="1">
    <source>
        <dbReference type="EMBL" id="CAG9805390.1"/>
    </source>
</evidence>